<gene>
    <name evidence="1" type="ORF">TNCV_4596281</name>
</gene>
<protein>
    <submittedName>
        <fullName evidence="1">Uncharacterized protein</fullName>
    </submittedName>
</protein>
<evidence type="ECO:0000313" key="2">
    <source>
        <dbReference type="Proteomes" id="UP000887159"/>
    </source>
</evidence>
<dbReference type="Proteomes" id="UP000887159">
    <property type="component" value="Unassembled WGS sequence"/>
</dbReference>
<organism evidence="1 2">
    <name type="scientific">Trichonephila clavipes</name>
    <name type="common">Golden silk orbweaver</name>
    <name type="synonym">Nephila clavipes</name>
    <dbReference type="NCBI Taxonomy" id="2585209"/>
    <lineage>
        <taxon>Eukaryota</taxon>
        <taxon>Metazoa</taxon>
        <taxon>Ecdysozoa</taxon>
        <taxon>Arthropoda</taxon>
        <taxon>Chelicerata</taxon>
        <taxon>Arachnida</taxon>
        <taxon>Araneae</taxon>
        <taxon>Araneomorphae</taxon>
        <taxon>Entelegynae</taxon>
        <taxon>Araneoidea</taxon>
        <taxon>Nephilidae</taxon>
        <taxon>Trichonephila</taxon>
    </lineage>
</organism>
<evidence type="ECO:0000313" key="1">
    <source>
        <dbReference type="EMBL" id="GFY33920.1"/>
    </source>
</evidence>
<dbReference type="EMBL" id="BMAU01021418">
    <property type="protein sequence ID" value="GFY33920.1"/>
    <property type="molecule type" value="Genomic_DNA"/>
</dbReference>
<name>A0A8X6WFL7_TRICX</name>
<comment type="caution">
    <text evidence="1">The sequence shown here is derived from an EMBL/GenBank/DDBJ whole genome shotgun (WGS) entry which is preliminary data.</text>
</comment>
<keyword evidence="2" id="KW-1185">Reference proteome</keyword>
<dbReference type="AlphaFoldDB" id="A0A8X6WFL7"/>
<sequence>MELSQNKLRQYPAINSMTGNVEIKNYHVDTKWSCSLIYIRRLEESDIKFQPYLREKRLTHSPQDLMNFLTEFRNLAVRGRSPNRLLFREWSNARSRVGILPRWEIGLLDPGDRTNFLRAIDLCPCCKFSIGC</sequence>
<proteinExistence type="predicted"/>
<reference evidence="1" key="1">
    <citation type="submission" date="2020-08" db="EMBL/GenBank/DDBJ databases">
        <title>Multicomponent nature underlies the extraordinary mechanical properties of spider dragline silk.</title>
        <authorList>
            <person name="Kono N."/>
            <person name="Nakamura H."/>
            <person name="Mori M."/>
            <person name="Yoshida Y."/>
            <person name="Ohtoshi R."/>
            <person name="Malay A.D."/>
            <person name="Moran D.A.P."/>
            <person name="Tomita M."/>
            <person name="Numata K."/>
            <person name="Arakawa K."/>
        </authorList>
    </citation>
    <scope>NUCLEOTIDE SEQUENCE</scope>
</reference>
<accession>A0A8X6WFL7</accession>